<gene>
    <name evidence="2" type="ORF">J1899_08615</name>
</gene>
<dbReference type="EMBL" id="CP071709">
    <property type="protein sequence ID" value="QVY63086.1"/>
    <property type="molecule type" value="Genomic_DNA"/>
</dbReference>
<accession>A0ABX8FGD7</accession>
<organism evidence="2 3">
    <name type="scientific">Cytobacillus gottheilii</name>
    <dbReference type="NCBI Taxonomy" id="859144"/>
    <lineage>
        <taxon>Bacteria</taxon>
        <taxon>Bacillati</taxon>
        <taxon>Bacillota</taxon>
        <taxon>Bacilli</taxon>
        <taxon>Bacillales</taxon>
        <taxon>Bacillaceae</taxon>
        <taxon>Cytobacillus</taxon>
    </lineage>
</organism>
<dbReference type="RefSeq" id="WP_214478423.1">
    <property type="nucleotide sequence ID" value="NZ_CANKUS010000006.1"/>
</dbReference>
<dbReference type="Pfam" id="PF07238">
    <property type="entry name" value="PilZ"/>
    <property type="match status" value="1"/>
</dbReference>
<evidence type="ECO:0000259" key="1">
    <source>
        <dbReference type="Pfam" id="PF07238"/>
    </source>
</evidence>
<protein>
    <submittedName>
        <fullName evidence="2">PilZ domain-containing protein</fullName>
    </submittedName>
</protein>
<evidence type="ECO:0000313" key="2">
    <source>
        <dbReference type="EMBL" id="QVY63086.1"/>
    </source>
</evidence>
<dbReference type="InterPro" id="IPR009875">
    <property type="entry name" value="PilZ_domain"/>
</dbReference>
<keyword evidence="3" id="KW-1185">Reference proteome</keyword>
<dbReference type="Proteomes" id="UP000679247">
    <property type="component" value="Chromosome"/>
</dbReference>
<proteinExistence type="predicted"/>
<feature type="domain" description="PilZ" evidence="1">
    <location>
        <begin position="11"/>
        <end position="92"/>
    </location>
</feature>
<sequence length="119" mass="13892">MMRYKRDEGFRFQFRSPIPGFIQKPQQDSEPIAILIPDMSPNGLKLHAETKLMSNELYEVHFTLNDQKMRILGTIVWIKQIGSIYTYGLQGINDKESMKAIVEGLKVYSKKAYQHIKDR</sequence>
<name>A0ABX8FGD7_9BACI</name>
<reference evidence="2 3" key="1">
    <citation type="submission" date="2021-03" db="EMBL/GenBank/DDBJ databases">
        <title>The first data on the complete genome of the tetrodotoxin-producing bacterium.</title>
        <authorList>
            <person name="Melnikova D.I."/>
            <person name="Nijland R."/>
            <person name="Magarlamov T.Y."/>
        </authorList>
    </citation>
    <scope>NUCLEOTIDE SEQUENCE [LARGE SCALE GENOMIC DNA]</scope>
    <source>
        <strain evidence="2 3">1839</strain>
    </source>
</reference>
<evidence type="ECO:0000313" key="3">
    <source>
        <dbReference type="Proteomes" id="UP000679247"/>
    </source>
</evidence>